<comment type="subcellular location">
    <subcellularLocation>
        <location evidence="1">Membrane</location>
    </subcellularLocation>
</comment>
<accession>A0AAE1KUI9</accession>
<keyword evidence="2" id="KW-0812">Transmembrane</keyword>
<keyword evidence="4" id="KW-0472">Membrane</keyword>
<protein>
    <recommendedName>
        <fullName evidence="5">Receptor ligand binding region domain-containing protein</fullName>
    </recommendedName>
</protein>
<proteinExistence type="predicted"/>
<organism evidence="6 7">
    <name type="scientific">Petrolisthes cinctipes</name>
    <name type="common">Flat porcelain crab</name>
    <dbReference type="NCBI Taxonomy" id="88211"/>
    <lineage>
        <taxon>Eukaryota</taxon>
        <taxon>Metazoa</taxon>
        <taxon>Ecdysozoa</taxon>
        <taxon>Arthropoda</taxon>
        <taxon>Crustacea</taxon>
        <taxon>Multicrustacea</taxon>
        <taxon>Malacostraca</taxon>
        <taxon>Eumalacostraca</taxon>
        <taxon>Eucarida</taxon>
        <taxon>Decapoda</taxon>
        <taxon>Pleocyemata</taxon>
        <taxon>Anomura</taxon>
        <taxon>Galatheoidea</taxon>
        <taxon>Porcellanidae</taxon>
        <taxon>Petrolisthes</taxon>
    </lineage>
</organism>
<keyword evidence="7" id="KW-1185">Reference proteome</keyword>
<gene>
    <name evidence="6" type="ORF">Pcinc_009708</name>
</gene>
<evidence type="ECO:0000256" key="3">
    <source>
        <dbReference type="ARBA" id="ARBA00022989"/>
    </source>
</evidence>
<evidence type="ECO:0000259" key="5">
    <source>
        <dbReference type="Pfam" id="PF01094"/>
    </source>
</evidence>
<comment type="caution">
    <text evidence="6">The sequence shown here is derived from an EMBL/GenBank/DDBJ whole genome shotgun (WGS) entry which is preliminary data.</text>
</comment>
<dbReference type="SUPFAM" id="SSF53822">
    <property type="entry name" value="Periplasmic binding protein-like I"/>
    <property type="match status" value="1"/>
</dbReference>
<evidence type="ECO:0000256" key="1">
    <source>
        <dbReference type="ARBA" id="ARBA00004370"/>
    </source>
</evidence>
<dbReference type="InterPro" id="IPR001828">
    <property type="entry name" value="ANF_lig-bd_rcpt"/>
</dbReference>
<dbReference type="GO" id="GO:0016020">
    <property type="term" value="C:membrane"/>
    <property type="evidence" value="ECO:0007669"/>
    <property type="project" value="UniProtKB-SubCell"/>
</dbReference>
<sequence length="323" mass="35706">MVMMVMVVMVMKEVHSSSLPSRSFTIGGVLHDNTTQQHFTRALRMINFDGVSVADKTTLYEETTVLLGGPLTTALHVCNTIISKAVLAVVVASAPGGSGATAAVSYTCGFFHIPVICTHSRDSAFSNKNIHASLLRTVPPYSQQADVWVLLMRRLHYRQAILLHSATADGRALKDRFQALTRRHTDPEEAVKLAEVIEFREGQESFVEELTTIRHHLVKVILLSASESDAGRIFHDARYLNVTSEGYVWLVGEEALHADNAPLGTLALTLNHAHDYNAHITDSLRVVARALKLLHETQLYIPTPPVSCDDESDWDLTGQTLFR</sequence>
<evidence type="ECO:0000256" key="2">
    <source>
        <dbReference type="ARBA" id="ARBA00022692"/>
    </source>
</evidence>
<name>A0AAE1KUI9_PETCI</name>
<dbReference type="AlphaFoldDB" id="A0AAE1KUI9"/>
<reference evidence="6" key="1">
    <citation type="submission" date="2023-10" db="EMBL/GenBank/DDBJ databases">
        <title>Genome assemblies of two species of porcelain crab, Petrolisthes cinctipes and Petrolisthes manimaculis (Anomura: Porcellanidae).</title>
        <authorList>
            <person name="Angst P."/>
        </authorList>
    </citation>
    <scope>NUCLEOTIDE SEQUENCE</scope>
    <source>
        <strain evidence="6">PB745_01</strain>
        <tissue evidence="6">Gill</tissue>
    </source>
</reference>
<feature type="domain" description="Receptor ligand binding region" evidence="5">
    <location>
        <begin position="72"/>
        <end position="254"/>
    </location>
</feature>
<evidence type="ECO:0000256" key="4">
    <source>
        <dbReference type="ARBA" id="ARBA00023136"/>
    </source>
</evidence>
<evidence type="ECO:0000313" key="6">
    <source>
        <dbReference type="EMBL" id="KAK3886131.1"/>
    </source>
</evidence>
<dbReference type="Gene3D" id="3.40.50.2300">
    <property type="match status" value="2"/>
</dbReference>
<dbReference type="Pfam" id="PF01094">
    <property type="entry name" value="ANF_receptor"/>
    <property type="match status" value="1"/>
</dbReference>
<dbReference type="PANTHER" id="PTHR30483:SF6">
    <property type="entry name" value="PERIPLASMIC BINDING PROTEIN OF ABC TRANSPORTER FOR NATURAL AMINO ACIDS"/>
    <property type="match status" value="1"/>
</dbReference>
<keyword evidence="3" id="KW-1133">Transmembrane helix</keyword>
<dbReference type="EMBL" id="JAWQEG010000726">
    <property type="protein sequence ID" value="KAK3886131.1"/>
    <property type="molecule type" value="Genomic_DNA"/>
</dbReference>
<dbReference type="PANTHER" id="PTHR30483">
    <property type="entry name" value="LEUCINE-SPECIFIC-BINDING PROTEIN"/>
    <property type="match status" value="1"/>
</dbReference>
<dbReference type="InterPro" id="IPR028082">
    <property type="entry name" value="Peripla_BP_I"/>
</dbReference>
<evidence type="ECO:0000313" key="7">
    <source>
        <dbReference type="Proteomes" id="UP001286313"/>
    </source>
</evidence>
<dbReference type="InterPro" id="IPR051010">
    <property type="entry name" value="BCAA_transport"/>
</dbReference>
<dbReference type="Proteomes" id="UP001286313">
    <property type="component" value="Unassembled WGS sequence"/>
</dbReference>